<dbReference type="PROSITE" id="PS51194">
    <property type="entry name" value="HELICASE_CTER"/>
    <property type="match status" value="1"/>
</dbReference>
<dbReference type="PANTHER" id="PTHR30580">
    <property type="entry name" value="PRIMOSOMAL PROTEIN N"/>
    <property type="match status" value="1"/>
</dbReference>
<dbReference type="RefSeq" id="WP_137424280.1">
    <property type="nucleotide sequence ID" value="NZ_CP040098.1"/>
</dbReference>
<feature type="binding site" evidence="12">
    <location>
        <position position="530"/>
    </location>
    <ligand>
        <name>Zn(2+)</name>
        <dbReference type="ChEBI" id="CHEBI:29105"/>
        <label>2</label>
    </ligand>
</feature>
<feature type="binding site" evidence="12">
    <location>
        <position position="561"/>
    </location>
    <ligand>
        <name>Zn(2+)</name>
        <dbReference type="ChEBI" id="CHEBI:29105"/>
        <label>1</label>
    </ligand>
</feature>
<evidence type="ECO:0000256" key="6">
    <source>
        <dbReference type="ARBA" id="ARBA00022806"/>
    </source>
</evidence>
<keyword evidence="8 12" id="KW-0067">ATP-binding</keyword>
<dbReference type="Pfam" id="PF17764">
    <property type="entry name" value="PriA_3primeBD"/>
    <property type="match status" value="1"/>
</dbReference>
<name>A0A4P8L2V1_9BACT</name>
<sequence>MTAAASETYAEIAPFTAISKNLHYRVPGELLHDVQPGVRVLVPLGRRETVGLVLALQGTPPPLEGSIRFKSVKAVLDPRPVVPGDVLHLCRWISRYYFYPLGEIIRSTLPPGFQLQPEVRYRLTGAGKAVLERERRGRKRLEPWFDPGFPETGEPMEACPRDDIETRAFKRLEREGWVERVYVWPSSDLRQKTLKTVRLVETPPDDRLRRSAHLRRLVRLLEDAGGALALRDLRRSLKTADYWARRLQREGFVCMEAAREIRESPYAQTLPACEPPALTTDQQAVVGAIGPFIENGRFQPFLLYGVTGSGKTEIYLHLVQRTLEVGKTALVLVPEIALSTQLEALFRRRFGSRLAVWHSGLSPGARDDQWRKIVDGESSVTLGVRSAVFSPLPRLGLIVVDEEHDGSYKQEDRLRYHARDVALVRARFLGIPVLLGSATPSLQSIRLVHRGRCRFLSLLQRIEDRPLPRIEIIDMRRERGPFRVLSRPLQAAVEKTLADGNQVLLFLNRRGFATFYLCRVCGTVHQCPHCSVSLTYHQQDDTLRCHYCGYEADVPEACPRCGEHALIPFGFGTERVAEEVGKLFPGARIARIDRDSASHPKRLVELLNDVRHRRADVLIGTQMVAKGHDFENITLVGVISADTALQIADFRAGEITVQLLLQVAGRAGRGDQPGEVLVQTFNPDHYTIQAVRNMDYLRFCEEELKARESLQYPPFTRFVRFLLSGADETLTREAMDRFHAVCRAAADELKEENVPVALLGPAPAPIYRLKNRYRRHLYGKAWTNRHLQAFVERVLAESRRLSILRRVALVVDRDPHSGL</sequence>
<dbReference type="InterPro" id="IPR042115">
    <property type="entry name" value="PriA_3primeBD_sf"/>
</dbReference>
<feature type="domain" description="Helicase C-terminal" evidence="14">
    <location>
        <begin position="553"/>
        <end position="705"/>
    </location>
</feature>
<comment type="similarity">
    <text evidence="12">Belongs to the helicase family. PriA subfamily.</text>
</comment>
<feature type="binding site" evidence="12">
    <location>
        <position position="521"/>
    </location>
    <ligand>
        <name>Zn(2+)</name>
        <dbReference type="ChEBI" id="CHEBI:29105"/>
        <label>1</label>
    </ligand>
</feature>
<dbReference type="GO" id="GO:0005524">
    <property type="term" value="F:ATP binding"/>
    <property type="evidence" value="ECO:0007669"/>
    <property type="project" value="UniProtKB-UniRule"/>
</dbReference>
<feature type="binding site" evidence="12">
    <location>
        <position position="545"/>
    </location>
    <ligand>
        <name>Zn(2+)</name>
        <dbReference type="ChEBI" id="CHEBI:29105"/>
        <label>2</label>
    </ligand>
</feature>
<dbReference type="PROSITE" id="PS51192">
    <property type="entry name" value="HELICASE_ATP_BIND_1"/>
    <property type="match status" value="1"/>
</dbReference>
<dbReference type="GO" id="GO:0003677">
    <property type="term" value="F:DNA binding"/>
    <property type="evidence" value="ECO:0007669"/>
    <property type="project" value="UniProtKB-UniRule"/>
</dbReference>
<evidence type="ECO:0000259" key="14">
    <source>
        <dbReference type="PROSITE" id="PS51194"/>
    </source>
</evidence>
<dbReference type="GO" id="GO:0016887">
    <property type="term" value="F:ATP hydrolysis activity"/>
    <property type="evidence" value="ECO:0007669"/>
    <property type="project" value="RHEA"/>
</dbReference>
<comment type="catalytic activity">
    <reaction evidence="12">
        <text>Couples ATP hydrolysis with the unwinding of duplex DNA by translocating in the 3'-5' direction.</text>
        <dbReference type="EC" id="5.6.2.4"/>
    </reaction>
</comment>
<evidence type="ECO:0000256" key="10">
    <source>
        <dbReference type="ARBA" id="ARBA00023235"/>
    </source>
</evidence>
<dbReference type="GO" id="GO:1990077">
    <property type="term" value="C:primosome complex"/>
    <property type="evidence" value="ECO:0007669"/>
    <property type="project" value="UniProtKB-UniRule"/>
</dbReference>
<dbReference type="InterPro" id="IPR041236">
    <property type="entry name" value="PriA_C"/>
</dbReference>
<dbReference type="InterPro" id="IPR040498">
    <property type="entry name" value="PriA_CRR"/>
</dbReference>
<evidence type="ECO:0000256" key="2">
    <source>
        <dbReference type="ARBA" id="ARBA00022705"/>
    </source>
</evidence>
<dbReference type="GO" id="GO:0043138">
    <property type="term" value="F:3'-5' DNA helicase activity"/>
    <property type="evidence" value="ECO:0007669"/>
    <property type="project" value="UniProtKB-EC"/>
</dbReference>
<evidence type="ECO:0000256" key="11">
    <source>
        <dbReference type="ARBA" id="ARBA00048988"/>
    </source>
</evidence>
<evidence type="ECO:0000256" key="5">
    <source>
        <dbReference type="ARBA" id="ARBA00022801"/>
    </source>
</evidence>
<keyword evidence="1 12" id="KW-0639">Primosome</keyword>
<dbReference type="Pfam" id="PF18074">
    <property type="entry name" value="PriA_C"/>
    <property type="match status" value="1"/>
</dbReference>
<keyword evidence="6 12" id="KW-0347">Helicase</keyword>
<dbReference type="InterPro" id="IPR005259">
    <property type="entry name" value="PriA"/>
</dbReference>
<comment type="cofactor">
    <cofactor evidence="12">
        <name>Zn(2+)</name>
        <dbReference type="ChEBI" id="CHEBI:29105"/>
    </cofactor>
    <text evidence="12">Binds 2 zinc ions per subunit.</text>
</comment>
<dbReference type="EC" id="5.6.2.4" evidence="12"/>
<dbReference type="SMART" id="SM00487">
    <property type="entry name" value="DEXDc"/>
    <property type="match status" value="1"/>
</dbReference>
<dbReference type="CDD" id="cd17929">
    <property type="entry name" value="DEXHc_priA"/>
    <property type="match status" value="1"/>
</dbReference>
<dbReference type="Proteomes" id="UP000298602">
    <property type="component" value="Chromosome"/>
</dbReference>
<accession>A0A4P8L2V1</accession>
<dbReference type="Pfam" id="PF00270">
    <property type="entry name" value="DEAD"/>
    <property type="match status" value="1"/>
</dbReference>
<feature type="binding site" evidence="12">
    <location>
        <position position="548"/>
    </location>
    <ligand>
        <name>Zn(2+)</name>
        <dbReference type="ChEBI" id="CHEBI:29105"/>
        <label>2</label>
    </ligand>
</feature>
<comment type="subunit">
    <text evidence="12">Component of the replication restart primosome.</text>
</comment>
<evidence type="ECO:0000256" key="4">
    <source>
        <dbReference type="ARBA" id="ARBA00022741"/>
    </source>
</evidence>
<dbReference type="InterPro" id="IPR014001">
    <property type="entry name" value="Helicase_ATP-bd"/>
</dbReference>
<keyword evidence="7 12" id="KW-0862">Zinc</keyword>
<dbReference type="KEGG" id="dax:FDQ92_08845"/>
<dbReference type="PANTHER" id="PTHR30580:SF0">
    <property type="entry name" value="PRIMOSOMAL PROTEIN N"/>
    <property type="match status" value="1"/>
</dbReference>
<comment type="function">
    <text evidence="12">Initiates the restart of stalled replication forks, which reloads the replicative helicase on sites other than the origin of replication. Recognizes and binds to abandoned replication forks and remodels them to uncover a helicase loading site. Promotes assembly of the primosome at these replication forks.</text>
</comment>
<comment type="catalytic activity">
    <reaction evidence="11 12">
        <text>ATP + H2O = ADP + phosphate + H(+)</text>
        <dbReference type="Rhea" id="RHEA:13065"/>
        <dbReference type="ChEBI" id="CHEBI:15377"/>
        <dbReference type="ChEBI" id="CHEBI:15378"/>
        <dbReference type="ChEBI" id="CHEBI:30616"/>
        <dbReference type="ChEBI" id="CHEBI:43474"/>
        <dbReference type="ChEBI" id="CHEBI:456216"/>
        <dbReference type="EC" id="5.6.2.4"/>
    </reaction>
</comment>
<keyword evidence="2 12" id="KW-0235">DNA replication</keyword>
<evidence type="ECO:0000256" key="1">
    <source>
        <dbReference type="ARBA" id="ARBA00022515"/>
    </source>
</evidence>
<dbReference type="InterPro" id="IPR027417">
    <property type="entry name" value="P-loop_NTPase"/>
</dbReference>
<proteinExistence type="inferred from homology"/>
<dbReference type="GO" id="GO:0008270">
    <property type="term" value="F:zinc ion binding"/>
    <property type="evidence" value="ECO:0007669"/>
    <property type="project" value="UniProtKB-UniRule"/>
</dbReference>
<dbReference type="GO" id="GO:0006269">
    <property type="term" value="P:DNA replication, synthesis of primer"/>
    <property type="evidence" value="ECO:0007669"/>
    <property type="project" value="UniProtKB-KW"/>
</dbReference>
<evidence type="ECO:0000313" key="15">
    <source>
        <dbReference type="EMBL" id="QCQ22257.1"/>
    </source>
</evidence>
<evidence type="ECO:0000256" key="12">
    <source>
        <dbReference type="HAMAP-Rule" id="MF_00983"/>
    </source>
</evidence>
<evidence type="ECO:0000256" key="3">
    <source>
        <dbReference type="ARBA" id="ARBA00022723"/>
    </source>
</evidence>
<evidence type="ECO:0000259" key="13">
    <source>
        <dbReference type="PROSITE" id="PS51192"/>
    </source>
</evidence>
<dbReference type="SUPFAM" id="SSF52540">
    <property type="entry name" value="P-loop containing nucleoside triphosphate hydrolases"/>
    <property type="match status" value="1"/>
</dbReference>
<dbReference type="GO" id="GO:0006302">
    <property type="term" value="P:double-strand break repair"/>
    <property type="evidence" value="ECO:0007669"/>
    <property type="project" value="InterPro"/>
</dbReference>
<dbReference type="InterPro" id="IPR001650">
    <property type="entry name" value="Helicase_C-like"/>
</dbReference>
<evidence type="ECO:0000313" key="16">
    <source>
        <dbReference type="Proteomes" id="UP000298602"/>
    </source>
</evidence>
<evidence type="ECO:0000256" key="8">
    <source>
        <dbReference type="ARBA" id="ARBA00022840"/>
    </source>
</evidence>
<protein>
    <recommendedName>
        <fullName evidence="12">Replication restart protein PriA</fullName>
    </recommendedName>
    <alternativeName>
        <fullName evidence="12">ATP-dependent DNA helicase PriA</fullName>
        <ecNumber evidence="12">5.6.2.4</ecNumber>
    </alternativeName>
    <alternativeName>
        <fullName evidence="12">DNA 3'-5' helicase PriA</fullName>
    </alternativeName>
</protein>
<reference evidence="15 16" key="2">
    <citation type="submission" date="2019-05" db="EMBL/GenBank/DDBJ databases">
        <authorList>
            <person name="Suflita J.M."/>
            <person name="Marks C.R."/>
        </authorList>
    </citation>
    <scope>NUCLEOTIDE SEQUENCE [LARGE SCALE GENOMIC DNA]</scope>
    <source>
        <strain evidence="15 16">ALDC</strain>
    </source>
</reference>
<keyword evidence="16" id="KW-1185">Reference proteome</keyword>
<dbReference type="InterPro" id="IPR041222">
    <property type="entry name" value="PriA_3primeBD"/>
</dbReference>
<dbReference type="Gene3D" id="3.40.1440.60">
    <property type="entry name" value="PriA, 3(prime) DNA-binding domain"/>
    <property type="match status" value="1"/>
</dbReference>
<dbReference type="GO" id="GO:0006310">
    <property type="term" value="P:DNA recombination"/>
    <property type="evidence" value="ECO:0007669"/>
    <property type="project" value="InterPro"/>
</dbReference>
<dbReference type="HAMAP" id="MF_00983">
    <property type="entry name" value="PriA"/>
    <property type="match status" value="1"/>
</dbReference>
<dbReference type="NCBIfam" id="TIGR00595">
    <property type="entry name" value="priA"/>
    <property type="match status" value="1"/>
</dbReference>
<dbReference type="InterPro" id="IPR011545">
    <property type="entry name" value="DEAD/DEAH_box_helicase_dom"/>
</dbReference>
<keyword evidence="9 12" id="KW-0238">DNA-binding</keyword>
<feature type="binding site" evidence="12">
    <location>
        <position position="518"/>
    </location>
    <ligand>
        <name>Zn(2+)</name>
        <dbReference type="ChEBI" id="CHEBI:29105"/>
        <label>1</label>
    </ligand>
</feature>
<gene>
    <name evidence="12 15" type="primary">priA</name>
    <name evidence="15" type="ORF">FDQ92_08845</name>
</gene>
<keyword evidence="5 12" id="KW-0378">Hydrolase</keyword>
<dbReference type="SMART" id="SM00490">
    <property type="entry name" value="HELICc"/>
    <property type="match status" value="1"/>
</dbReference>
<evidence type="ECO:0000256" key="7">
    <source>
        <dbReference type="ARBA" id="ARBA00022833"/>
    </source>
</evidence>
<feature type="binding site" evidence="12">
    <location>
        <position position="527"/>
    </location>
    <ligand>
        <name>Zn(2+)</name>
        <dbReference type="ChEBI" id="CHEBI:29105"/>
        <label>2</label>
    </ligand>
</feature>
<evidence type="ECO:0000256" key="9">
    <source>
        <dbReference type="ARBA" id="ARBA00023125"/>
    </source>
</evidence>
<dbReference type="FunFam" id="3.40.50.300:FF:000489">
    <property type="entry name" value="Primosome assembly protein PriA"/>
    <property type="match status" value="1"/>
</dbReference>
<dbReference type="CDD" id="cd18804">
    <property type="entry name" value="SF2_C_priA"/>
    <property type="match status" value="1"/>
</dbReference>
<feature type="domain" description="Helicase ATP-binding" evidence="13">
    <location>
        <begin position="292"/>
        <end position="458"/>
    </location>
</feature>
<keyword evidence="10 12" id="KW-0413">Isomerase</keyword>
<dbReference type="AlphaFoldDB" id="A0A4P8L2V1"/>
<reference evidence="15 16" key="1">
    <citation type="submission" date="2019-05" db="EMBL/GenBank/DDBJ databases">
        <title>The Complete Genome Sequence of the n-alkane-degrading Desulfoglaeba alkanexedens ALDC reveals multiple alkylsuccinate synthase gene clusters.</title>
        <authorList>
            <person name="Callaghan A.V."/>
            <person name="Davidova I.A."/>
            <person name="Duncan K.E."/>
            <person name="Morris B."/>
            <person name="McInerney M.J."/>
        </authorList>
    </citation>
    <scope>NUCLEOTIDE SEQUENCE [LARGE SCALE GENOMIC DNA]</scope>
    <source>
        <strain evidence="15 16">ALDC</strain>
    </source>
</reference>
<organism evidence="15 16">
    <name type="scientific">Desulfoglaeba alkanexedens ALDC</name>
    <dbReference type="NCBI Taxonomy" id="980445"/>
    <lineage>
        <taxon>Bacteria</taxon>
        <taxon>Pseudomonadati</taxon>
        <taxon>Thermodesulfobacteriota</taxon>
        <taxon>Syntrophobacteria</taxon>
        <taxon>Syntrophobacterales</taxon>
        <taxon>Syntrophobacteraceae</taxon>
        <taxon>Desulfoglaeba</taxon>
    </lineage>
</organism>
<keyword evidence="3 12" id="KW-0479">Metal-binding</keyword>
<feature type="binding site" evidence="12">
    <location>
        <position position="558"/>
    </location>
    <ligand>
        <name>Zn(2+)</name>
        <dbReference type="ChEBI" id="CHEBI:29105"/>
        <label>1</label>
    </ligand>
</feature>
<dbReference type="EMBL" id="CP040098">
    <property type="protein sequence ID" value="QCQ22257.1"/>
    <property type="molecule type" value="Genomic_DNA"/>
</dbReference>
<dbReference type="OrthoDB" id="9759544at2"/>
<dbReference type="Gene3D" id="3.40.50.300">
    <property type="entry name" value="P-loop containing nucleotide triphosphate hydrolases"/>
    <property type="match status" value="2"/>
</dbReference>
<keyword evidence="4 12" id="KW-0547">Nucleotide-binding</keyword>
<dbReference type="Pfam" id="PF18319">
    <property type="entry name" value="Zn_ribbon_PriA"/>
    <property type="match status" value="1"/>
</dbReference>
<dbReference type="GO" id="GO:0006270">
    <property type="term" value="P:DNA replication initiation"/>
    <property type="evidence" value="ECO:0007669"/>
    <property type="project" value="TreeGrafter"/>
</dbReference>